<protein>
    <recommendedName>
        <fullName evidence="3">Beta-lactamase-inhibitor-like PepSY-like domain-containing protein</fullName>
    </recommendedName>
</protein>
<reference evidence="1" key="1">
    <citation type="submission" date="2023-07" db="EMBL/GenBank/DDBJ databases">
        <title>Wenyingzhuangia sp. chi5 genome sequencing and assembly.</title>
        <authorList>
            <person name="Park S."/>
        </authorList>
    </citation>
    <scope>NUCLEOTIDE SEQUENCE</scope>
    <source>
        <strain evidence="1">Chi5</strain>
    </source>
</reference>
<name>A0ABT8VVH5_9FLAO</name>
<gene>
    <name evidence="1" type="ORF">QVZ41_13980</name>
</gene>
<proteinExistence type="predicted"/>
<accession>A0ABT8VVH5</accession>
<dbReference type="EMBL" id="JAUMIT010000012">
    <property type="protein sequence ID" value="MDO3695956.1"/>
    <property type="molecule type" value="Genomic_DNA"/>
</dbReference>
<evidence type="ECO:0008006" key="3">
    <source>
        <dbReference type="Google" id="ProtNLM"/>
    </source>
</evidence>
<sequence>MKIRHYLTLTTVLVFLNSCETKQNGHLPLNSEERAISQYLTLSKGVNQNNHTIKFISTEIINITVNDMKILSNEENFDIYEKANDNNENIIINNSSNKYNNRESLEIIAKKIKCKYISSVFPETVVTQNFILDKTGQKLIYSDDFKNETRLK</sequence>
<comment type="caution">
    <text evidence="1">The sequence shown here is derived from an EMBL/GenBank/DDBJ whole genome shotgun (WGS) entry which is preliminary data.</text>
</comment>
<evidence type="ECO:0000313" key="1">
    <source>
        <dbReference type="EMBL" id="MDO3695956.1"/>
    </source>
</evidence>
<dbReference type="RefSeq" id="WP_302885262.1">
    <property type="nucleotide sequence ID" value="NZ_JAUMIT010000012.1"/>
</dbReference>
<keyword evidence="2" id="KW-1185">Reference proteome</keyword>
<organism evidence="1 2">
    <name type="scientific">Wenyingzhuangia gilva</name>
    <dbReference type="NCBI Taxonomy" id="3057677"/>
    <lineage>
        <taxon>Bacteria</taxon>
        <taxon>Pseudomonadati</taxon>
        <taxon>Bacteroidota</taxon>
        <taxon>Flavobacteriia</taxon>
        <taxon>Flavobacteriales</taxon>
        <taxon>Flavobacteriaceae</taxon>
        <taxon>Wenyingzhuangia</taxon>
    </lineage>
</organism>
<dbReference type="Proteomes" id="UP001168642">
    <property type="component" value="Unassembled WGS sequence"/>
</dbReference>
<evidence type="ECO:0000313" key="2">
    <source>
        <dbReference type="Proteomes" id="UP001168642"/>
    </source>
</evidence>